<dbReference type="RefSeq" id="WP_094026990.1">
    <property type="nucleotide sequence ID" value="NZ_NGAF01000014.1"/>
</dbReference>
<name>A0A231H084_9NOCA</name>
<reference evidence="1 2" key="1">
    <citation type="submission" date="2017-07" db="EMBL/GenBank/DDBJ databases">
        <title>First draft Genome Sequence of Nocardia cerradoensis isolated from human infection.</title>
        <authorList>
            <person name="Carrasco G."/>
        </authorList>
    </citation>
    <scope>NUCLEOTIDE SEQUENCE [LARGE SCALE GENOMIC DNA]</scope>
    <source>
        <strain evidence="1 2">CNM20130759</strain>
    </source>
</reference>
<evidence type="ECO:0008006" key="3">
    <source>
        <dbReference type="Google" id="ProtNLM"/>
    </source>
</evidence>
<sequence length="285" mass="31185">MSIDDLPAEVARSVGLFLTAVDELSPGLVTGFYLVGSVALGDFHARGAGRGRLTTASDIDFVAVTDQRVEPDSPEMTGLAEAHRRTVRAAPRPNFDGAVLNWTDLAAGPIECPDVPCAQESRFTASGRSGINPVTFCELAWHGITVRGPRPDDIEVWADRTALRDFTVDNVRGYWRPWWERSRRAHPLSLAVGLTPWFPVWAVLGVSRLHHLLATGTMTSKCGAGRYALRTFDSRWQPIIAESLHLRTDGAEGNRSYRNPLARRRDTLAFLDAAIDSALALPATS</sequence>
<gene>
    <name evidence="1" type="ORF">B7C42_05459</name>
</gene>
<evidence type="ECO:0000313" key="1">
    <source>
        <dbReference type="EMBL" id="OXR42260.1"/>
    </source>
</evidence>
<organism evidence="1 2">
    <name type="scientific">Nocardia cerradoensis</name>
    <dbReference type="NCBI Taxonomy" id="85688"/>
    <lineage>
        <taxon>Bacteria</taxon>
        <taxon>Bacillati</taxon>
        <taxon>Actinomycetota</taxon>
        <taxon>Actinomycetes</taxon>
        <taxon>Mycobacteriales</taxon>
        <taxon>Nocardiaceae</taxon>
        <taxon>Nocardia</taxon>
    </lineage>
</organism>
<evidence type="ECO:0000313" key="2">
    <source>
        <dbReference type="Proteomes" id="UP000215506"/>
    </source>
</evidence>
<keyword evidence="2" id="KW-1185">Reference proteome</keyword>
<dbReference type="EMBL" id="NGAF01000014">
    <property type="protein sequence ID" value="OXR42260.1"/>
    <property type="molecule type" value="Genomic_DNA"/>
</dbReference>
<accession>A0A231H084</accession>
<dbReference type="AlphaFoldDB" id="A0A231H084"/>
<comment type="caution">
    <text evidence="1">The sequence shown here is derived from an EMBL/GenBank/DDBJ whole genome shotgun (WGS) entry which is preliminary data.</text>
</comment>
<protein>
    <recommendedName>
        <fullName evidence="3">Adenylyltransferase AadA C-terminal domain-containing protein</fullName>
    </recommendedName>
</protein>
<dbReference type="Proteomes" id="UP000215506">
    <property type="component" value="Unassembled WGS sequence"/>
</dbReference>
<proteinExistence type="predicted"/>